<dbReference type="InterPro" id="IPR029021">
    <property type="entry name" value="Prot-tyrosine_phosphatase-like"/>
</dbReference>
<name>A0A3P7X9R6_9TREM</name>
<dbReference type="Proteomes" id="UP000269396">
    <property type="component" value="Unassembled WGS sequence"/>
</dbReference>
<dbReference type="EMBL" id="UZAL01000449">
    <property type="protein sequence ID" value="VDO70831.1"/>
    <property type="molecule type" value="Genomic_DNA"/>
</dbReference>
<feature type="non-terminal residue" evidence="2">
    <location>
        <position position="277"/>
    </location>
</feature>
<sequence>MIGCYLMKHYKLTSREVIGWIRICRPGSIIGPQQHWLDLKQPICWQFGEIYRENQRQLTTTHLAESSMSSDEDFNVAETVNLQNTVKKNDLLTYRSSENGLLVKNGRICKSVTPVPLVRSNYNSNDLGIKNVCTIPPILSSEILFSNSLVQNQHKGSKLNSKSRISQGDQLNRIKAMRRPMQQRVSDSQKRSNIKLTNSNSNLNRTFNRAASTPTDIHDLYRGSVSCTSSMTNIQDQLPGSTLTYSSSPDNFNNTNSLCSNTKNKKSGNMSPIYSGN</sequence>
<dbReference type="AlphaFoldDB" id="A0A3P7X9R6"/>
<accession>A0A3P7X9R6</accession>
<feature type="region of interest" description="Disordered" evidence="1">
    <location>
        <begin position="256"/>
        <end position="277"/>
    </location>
</feature>
<dbReference type="InterPro" id="IPR050561">
    <property type="entry name" value="PTP"/>
</dbReference>
<reference evidence="2 3" key="1">
    <citation type="submission" date="2018-11" db="EMBL/GenBank/DDBJ databases">
        <authorList>
            <consortium name="Pathogen Informatics"/>
        </authorList>
    </citation>
    <scope>NUCLEOTIDE SEQUENCE [LARGE SCALE GENOMIC DNA]</scope>
    <source>
        <strain>Denwood</strain>
        <strain evidence="3">Zambia</strain>
    </source>
</reference>
<evidence type="ECO:0000256" key="1">
    <source>
        <dbReference type="SAM" id="MobiDB-lite"/>
    </source>
</evidence>
<proteinExistence type="predicted"/>
<evidence type="ECO:0000313" key="2">
    <source>
        <dbReference type="EMBL" id="VDO70831.1"/>
    </source>
</evidence>
<dbReference type="SUPFAM" id="SSF52799">
    <property type="entry name" value="(Phosphotyrosine protein) phosphatases II"/>
    <property type="match status" value="1"/>
</dbReference>
<feature type="compositionally biased region" description="Polar residues" evidence="1">
    <location>
        <begin position="194"/>
        <end position="209"/>
    </location>
</feature>
<gene>
    <name evidence="2" type="ORF">SMTD_LOCUS509</name>
</gene>
<evidence type="ECO:0000313" key="3">
    <source>
        <dbReference type="Proteomes" id="UP000269396"/>
    </source>
</evidence>
<dbReference type="PANTHER" id="PTHR23339">
    <property type="entry name" value="TYROSINE SPECIFIC PROTEIN PHOSPHATASE AND DUAL SPECIFICITY PROTEIN PHOSPHATASE"/>
    <property type="match status" value="1"/>
</dbReference>
<protein>
    <submittedName>
        <fullName evidence="2">Uncharacterized protein</fullName>
    </submittedName>
</protein>
<feature type="region of interest" description="Disordered" evidence="1">
    <location>
        <begin position="178"/>
        <end position="209"/>
    </location>
</feature>
<dbReference type="Gene3D" id="3.90.190.10">
    <property type="entry name" value="Protein tyrosine phosphatase superfamily"/>
    <property type="match status" value="1"/>
</dbReference>
<organism evidence="2 3">
    <name type="scientific">Schistosoma mattheei</name>
    <dbReference type="NCBI Taxonomy" id="31246"/>
    <lineage>
        <taxon>Eukaryota</taxon>
        <taxon>Metazoa</taxon>
        <taxon>Spiralia</taxon>
        <taxon>Lophotrochozoa</taxon>
        <taxon>Platyhelminthes</taxon>
        <taxon>Trematoda</taxon>
        <taxon>Digenea</taxon>
        <taxon>Strigeidida</taxon>
        <taxon>Schistosomatoidea</taxon>
        <taxon>Schistosomatidae</taxon>
        <taxon>Schistosoma</taxon>
    </lineage>
</organism>
<keyword evidence="3" id="KW-1185">Reference proteome</keyword>